<dbReference type="SUPFAM" id="SSF53756">
    <property type="entry name" value="UDP-Glycosyltransferase/glycogen phosphorylase"/>
    <property type="match status" value="1"/>
</dbReference>
<evidence type="ECO:0000313" key="2">
    <source>
        <dbReference type="EMBL" id="KAL0366633.1"/>
    </source>
</evidence>
<evidence type="ECO:0000256" key="1">
    <source>
        <dbReference type="ARBA" id="ARBA00009995"/>
    </source>
</evidence>
<proteinExistence type="inferred from homology"/>
<comment type="similarity">
    <text evidence="1">Belongs to the UDP-glycosyltransferase family.</text>
</comment>
<comment type="caution">
    <text evidence="2">The sequence shown here is derived from an EMBL/GenBank/DDBJ whole genome shotgun (WGS) entry which is preliminary data.</text>
</comment>
<dbReference type="Gene3D" id="3.40.50.2000">
    <property type="entry name" value="Glycogen Phosphorylase B"/>
    <property type="match status" value="1"/>
</dbReference>
<dbReference type="PANTHER" id="PTHR48047">
    <property type="entry name" value="GLYCOSYLTRANSFERASE"/>
    <property type="match status" value="1"/>
</dbReference>
<protein>
    <submittedName>
        <fullName evidence="2">UDP-glycosyltransferase 90A2</fullName>
    </submittedName>
</protein>
<name>A0AAW2QFN5_SESRA</name>
<dbReference type="GO" id="GO:0035251">
    <property type="term" value="F:UDP-glucosyltransferase activity"/>
    <property type="evidence" value="ECO:0007669"/>
    <property type="project" value="TreeGrafter"/>
</dbReference>
<dbReference type="EMBL" id="JACGWJ010000015">
    <property type="protein sequence ID" value="KAL0366633.1"/>
    <property type="molecule type" value="Genomic_DNA"/>
</dbReference>
<sequence>MASPRILLFPFMAKGHTFPMLQLARLLLRHGATVTLITTPGNRPFISSCLSDTTVSIIDIPFPQDVQSIPPGVESTDKLPDISLWPDLLAATKLMQAHFEQVLESLPRISFMITDFFLGWTLDSANKYNIPRLACYPMGTFQLCLARLVSGSRFVAGEEGIKLADFPWIKLKREDFDPIL</sequence>
<dbReference type="AlphaFoldDB" id="A0AAW2QFN5"/>
<organism evidence="2">
    <name type="scientific">Sesamum radiatum</name>
    <name type="common">Black benniseed</name>
    <dbReference type="NCBI Taxonomy" id="300843"/>
    <lineage>
        <taxon>Eukaryota</taxon>
        <taxon>Viridiplantae</taxon>
        <taxon>Streptophyta</taxon>
        <taxon>Embryophyta</taxon>
        <taxon>Tracheophyta</taxon>
        <taxon>Spermatophyta</taxon>
        <taxon>Magnoliopsida</taxon>
        <taxon>eudicotyledons</taxon>
        <taxon>Gunneridae</taxon>
        <taxon>Pentapetalae</taxon>
        <taxon>asterids</taxon>
        <taxon>lamiids</taxon>
        <taxon>Lamiales</taxon>
        <taxon>Pedaliaceae</taxon>
        <taxon>Sesamum</taxon>
    </lineage>
</organism>
<dbReference type="PANTHER" id="PTHR48047:SF51">
    <property type="entry name" value="GLYCOSYLTRANSFERASE"/>
    <property type="match status" value="1"/>
</dbReference>
<accession>A0AAW2QFN5</accession>
<reference evidence="2" key="1">
    <citation type="submission" date="2020-06" db="EMBL/GenBank/DDBJ databases">
        <authorList>
            <person name="Li T."/>
            <person name="Hu X."/>
            <person name="Zhang T."/>
            <person name="Song X."/>
            <person name="Zhang H."/>
            <person name="Dai N."/>
            <person name="Sheng W."/>
            <person name="Hou X."/>
            <person name="Wei L."/>
        </authorList>
    </citation>
    <scope>NUCLEOTIDE SEQUENCE</scope>
    <source>
        <strain evidence="2">G02</strain>
        <tissue evidence="2">Leaf</tissue>
    </source>
</reference>
<reference evidence="2" key="2">
    <citation type="journal article" date="2024" name="Plant">
        <title>Genomic evolution and insights into agronomic trait innovations of Sesamum species.</title>
        <authorList>
            <person name="Miao H."/>
            <person name="Wang L."/>
            <person name="Qu L."/>
            <person name="Liu H."/>
            <person name="Sun Y."/>
            <person name="Le M."/>
            <person name="Wang Q."/>
            <person name="Wei S."/>
            <person name="Zheng Y."/>
            <person name="Lin W."/>
            <person name="Duan Y."/>
            <person name="Cao H."/>
            <person name="Xiong S."/>
            <person name="Wang X."/>
            <person name="Wei L."/>
            <person name="Li C."/>
            <person name="Ma Q."/>
            <person name="Ju M."/>
            <person name="Zhao R."/>
            <person name="Li G."/>
            <person name="Mu C."/>
            <person name="Tian Q."/>
            <person name="Mei H."/>
            <person name="Zhang T."/>
            <person name="Gao T."/>
            <person name="Zhang H."/>
        </authorList>
    </citation>
    <scope>NUCLEOTIDE SEQUENCE</scope>
    <source>
        <strain evidence="2">G02</strain>
    </source>
</reference>
<gene>
    <name evidence="2" type="ORF">Sradi_3553400</name>
</gene>